<reference evidence="2 3" key="1">
    <citation type="submission" date="2024-04" db="EMBL/GenBank/DDBJ databases">
        <title>Novel genus in family Flammeovirgaceae.</title>
        <authorList>
            <person name="Nguyen T.H."/>
            <person name="Vuong T.Q."/>
            <person name="Le H."/>
            <person name="Kim S.-G."/>
        </authorList>
    </citation>
    <scope>NUCLEOTIDE SEQUENCE [LARGE SCALE GENOMIC DNA]</scope>
    <source>
        <strain evidence="2 3">JCM 23209</strain>
    </source>
</reference>
<proteinExistence type="predicted"/>
<keyword evidence="3" id="KW-1185">Reference proteome</keyword>
<comment type="caution">
    <text evidence="2">The sequence shown here is derived from an EMBL/GenBank/DDBJ whole genome shotgun (WGS) entry which is preliminary data.</text>
</comment>
<dbReference type="AlphaFoldDB" id="A0AAW9SGP3"/>
<organism evidence="2 3">
    <name type="scientific">Rapidithrix thailandica</name>
    <dbReference type="NCBI Taxonomy" id="413964"/>
    <lineage>
        <taxon>Bacteria</taxon>
        <taxon>Pseudomonadati</taxon>
        <taxon>Bacteroidota</taxon>
        <taxon>Cytophagia</taxon>
        <taxon>Cytophagales</taxon>
        <taxon>Flammeovirgaceae</taxon>
        <taxon>Rapidithrix</taxon>
    </lineage>
</organism>
<feature type="signal peptide" evidence="1">
    <location>
        <begin position="1"/>
        <end position="20"/>
    </location>
</feature>
<sequence>MNFKYLFLLLFNLIFINACSSQETSDITLEGKWKVVDWTYKSFVGRSLDQDEINNMDESFADLILDFKTDQTFSSNKPTELDFLENKKFIVNNYQEVVINNQAYFFLIRDGNCYFFFSNIILQIKKIESYTNASIKLKELPADNTSVSEVFNKMEKFETVYAIEDLDIPPKFKEVQFDDNCLIDCLYNSFNSTIGIYIDYSKAEGDVSYYVNFIVDKSGEINNIKIKSKHHKTNANGQRFMSRMDEFDEKEHSELSAVEEDIVKSIFKFQNTMIAGVKNNQNVNTQLNLEVRLISK</sequence>
<protein>
    <recommendedName>
        <fullName evidence="4">Lipoprotein</fullName>
    </recommendedName>
</protein>
<evidence type="ECO:0008006" key="4">
    <source>
        <dbReference type="Google" id="ProtNLM"/>
    </source>
</evidence>
<name>A0AAW9SGP3_9BACT</name>
<dbReference type="RefSeq" id="WP_346824275.1">
    <property type="nucleotide sequence ID" value="NZ_JBDKWZ010000023.1"/>
</dbReference>
<dbReference type="EMBL" id="JBDKWZ010000023">
    <property type="protein sequence ID" value="MEN7551494.1"/>
    <property type="molecule type" value="Genomic_DNA"/>
</dbReference>
<keyword evidence="1" id="KW-0732">Signal</keyword>
<feature type="chain" id="PRO_5043421012" description="Lipoprotein" evidence="1">
    <location>
        <begin position="21"/>
        <end position="296"/>
    </location>
</feature>
<evidence type="ECO:0000256" key="1">
    <source>
        <dbReference type="SAM" id="SignalP"/>
    </source>
</evidence>
<evidence type="ECO:0000313" key="3">
    <source>
        <dbReference type="Proteomes" id="UP001403385"/>
    </source>
</evidence>
<evidence type="ECO:0000313" key="2">
    <source>
        <dbReference type="EMBL" id="MEN7551494.1"/>
    </source>
</evidence>
<accession>A0AAW9SGP3</accession>
<dbReference type="Proteomes" id="UP001403385">
    <property type="component" value="Unassembled WGS sequence"/>
</dbReference>
<gene>
    <name evidence="2" type="ORF">AAG747_26490</name>
</gene>